<keyword evidence="3" id="KW-0539">Nucleus</keyword>
<evidence type="ECO:0000313" key="5">
    <source>
        <dbReference type="Ensembl" id="ENSECRP00000012098.1"/>
    </source>
</evidence>
<comment type="similarity">
    <text evidence="2">Belongs to the pro/parathymosin family.</text>
</comment>
<feature type="compositionally biased region" description="Basic and acidic residues" evidence="4">
    <location>
        <begin position="19"/>
        <end position="34"/>
    </location>
</feature>
<dbReference type="GO" id="GO:0005634">
    <property type="term" value="C:nucleus"/>
    <property type="evidence" value="ECO:0007669"/>
    <property type="project" value="UniProtKB-SubCell"/>
</dbReference>
<evidence type="ECO:0000313" key="6">
    <source>
        <dbReference type="Proteomes" id="UP000694620"/>
    </source>
</evidence>
<dbReference type="Ensembl" id="ENSECRT00000012296.1">
    <property type="protein sequence ID" value="ENSECRP00000012098.1"/>
    <property type="gene ID" value="ENSECRG00000008064.1"/>
</dbReference>
<reference evidence="5" key="2">
    <citation type="submission" date="2025-08" db="UniProtKB">
        <authorList>
            <consortium name="Ensembl"/>
        </authorList>
    </citation>
    <scope>IDENTIFICATION</scope>
</reference>
<dbReference type="PANTHER" id="PTHR22745:SF0">
    <property type="entry name" value="PROTHYMOSIN ALPHA"/>
    <property type="match status" value="1"/>
</dbReference>
<evidence type="ECO:0000256" key="3">
    <source>
        <dbReference type="ARBA" id="ARBA00023242"/>
    </source>
</evidence>
<dbReference type="Proteomes" id="UP000694620">
    <property type="component" value="Chromosome 2"/>
</dbReference>
<sequence length="104" mass="12107">MDIVSNVFFFFSSPIEPQDLKEKREAVEDAENGRDAPNGNAENEENGEQEAENEVEDDDEEDVGDDEEDDDGEILDCCEMFFYNNSYGFCWLFPTLFWVLRHTF</sequence>
<keyword evidence="6" id="KW-1185">Reference proteome</keyword>
<dbReference type="GO" id="GO:0045944">
    <property type="term" value="P:positive regulation of transcription by RNA polymerase II"/>
    <property type="evidence" value="ECO:0007669"/>
    <property type="project" value="TreeGrafter"/>
</dbReference>
<organism evidence="5 6">
    <name type="scientific">Erpetoichthys calabaricus</name>
    <name type="common">Rope fish</name>
    <name type="synonym">Calamoichthys calabaricus</name>
    <dbReference type="NCBI Taxonomy" id="27687"/>
    <lineage>
        <taxon>Eukaryota</taxon>
        <taxon>Metazoa</taxon>
        <taxon>Chordata</taxon>
        <taxon>Craniata</taxon>
        <taxon>Vertebrata</taxon>
        <taxon>Euteleostomi</taxon>
        <taxon>Actinopterygii</taxon>
        <taxon>Polypteriformes</taxon>
        <taxon>Polypteridae</taxon>
        <taxon>Erpetoichthys</taxon>
    </lineage>
</organism>
<protein>
    <submittedName>
        <fullName evidence="5">Uncharacterized protein</fullName>
    </submittedName>
</protein>
<feature type="region of interest" description="Disordered" evidence="4">
    <location>
        <begin position="19"/>
        <end position="71"/>
    </location>
</feature>
<comment type="subcellular location">
    <subcellularLocation>
        <location evidence="1">Nucleus</location>
    </subcellularLocation>
</comment>
<proteinExistence type="inferred from homology"/>
<dbReference type="GO" id="GO:0043066">
    <property type="term" value="P:negative regulation of apoptotic process"/>
    <property type="evidence" value="ECO:0007669"/>
    <property type="project" value="TreeGrafter"/>
</dbReference>
<feature type="compositionally biased region" description="Acidic residues" evidence="4">
    <location>
        <begin position="42"/>
        <end position="71"/>
    </location>
</feature>
<evidence type="ECO:0000256" key="4">
    <source>
        <dbReference type="SAM" id="MobiDB-lite"/>
    </source>
</evidence>
<dbReference type="AlphaFoldDB" id="A0A8C4S5T6"/>
<reference evidence="5" key="3">
    <citation type="submission" date="2025-09" db="UniProtKB">
        <authorList>
            <consortium name="Ensembl"/>
        </authorList>
    </citation>
    <scope>IDENTIFICATION</scope>
</reference>
<dbReference type="GO" id="GO:0042393">
    <property type="term" value="F:histone binding"/>
    <property type="evidence" value="ECO:0007669"/>
    <property type="project" value="TreeGrafter"/>
</dbReference>
<dbReference type="Pfam" id="PF03247">
    <property type="entry name" value="Prothymosin"/>
    <property type="match status" value="1"/>
</dbReference>
<name>A0A8C4S5T6_ERPCA</name>
<reference evidence="5" key="1">
    <citation type="submission" date="2021-06" db="EMBL/GenBank/DDBJ databases">
        <authorList>
            <consortium name="Wellcome Sanger Institute Data Sharing"/>
        </authorList>
    </citation>
    <scope>NUCLEOTIDE SEQUENCE [LARGE SCALE GENOMIC DNA]</scope>
</reference>
<evidence type="ECO:0000256" key="2">
    <source>
        <dbReference type="ARBA" id="ARBA00008032"/>
    </source>
</evidence>
<dbReference type="InterPro" id="IPR004931">
    <property type="entry name" value="Pro/parathymosin"/>
</dbReference>
<accession>A0A8C4S5T6</accession>
<dbReference type="PANTHER" id="PTHR22745">
    <property type="entry name" value="PROTHYMOSIN ALPHA"/>
    <property type="match status" value="1"/>
</dbReference>
<evidence type="ECO:0000256" key="1">
    <source>
        <dbReference type="ARBA" id="ARBA00004123"/>
    </source>
</evidence>